<dbReference type="PANTHER" id="PTHR11766">
    <property type="entry name" value="TYROSYL-TRNA SYNTHETASE"/>
    <property type="match status" value="1"/>
</dbReference>
<dbReference type="EMBL" id="CP065938">
    <property type="protein sequence ID" value="UWX06349.1"/>
    <property type="molecule type" value="Genomic_DNA"/>
</dbReference>
<dbReference type="SUPFAM" id="SSF55174">
    <property type="entry name" value="Alpha-L RNA-binding motif"/>
    <property type="match status" value="1"/>
</dbReference>
<dbReference type="Proteomes" id="UP001058120">
    <property type="component" value="Chromosome"/>
</dbReference>
<gene>
    <name evidence="9" type="primary">tyrS</name>
    <name evidence="12" type="ORF">JBF11_03290</name>
</gene>
<dbReference type="EC" id="6.1.1.1" evidence="9"/>
<evidence type="ECO:0000256" key="2">
    <source>
        <dbReference type="ARBA" id="ARBA00022598"/>
    </source>
</evidence>
<feature type="short sequence motif" description="'HIGH' region" evidence="9">
    <location>
        <begin position="46"/>
        <end position="55"/>
    </location>
</feature>
<evidence type="ECO:0000256" key="5">
    <source>
        <dbReference type="ARBA" id="ARBA00022884"/>
    </source>
</evidence>
<keyword evidence="6 9" id="KW-0648">Protein biosynthesis</keyword>
<organism evidence="12 13">
    <name type="scientific">Taurinivorans muris</name>
    <dbReference type="NCBI Taxonomy" id="2787751"/>
    <lineage>
        <taxon>Bacteria</taxon>
        <taxon>Pseudomonadati</taxon>
        <taxon>Thermodesulfobacteriota</taxon>
        <taxon>Desulfovibrionia</taxon>
        <taxon>Desulfovibrionales</taxon>
        <taxon>Desulfovibrionaceae</taxon>
        <taxon>Taurinivorans</taxon>
    </lineage>
</organism>
<comment type="similarity">
    <text evidence="9">Belongs to the class-I aminoacyl-tRNA synthetase family. TyrS type 2 subfamily.</text>
</comment>
<dbReference type="PROSITE" id="PS00178">
    <property type="entry name" value="AA_TRNA_LIGASE_I"/>
    <property type="match status" value="1"/>
</dbReference>
<evidence type="ECO:0000256" key="4">
    <source>
        <dbReference type="ARBA" id="ARBA00022840"/>
    </source>
</evidence>
<dbReference type="SUPFAM" id="SSF52374">
    <property type="entry name" value="Nucleotidylyl transferase"/>
    <property type="match status" value="1"/>
</dbReference>
<evidence type="ECO:0000256" key="9">
    <source>
        <dbReference type="HAMAP-Rule" id="MF_02007"/>
    </source>
</evidence>
<dbReference type="InterPro" id="IPR054608">
    <property type="entry name" value="SYY-like_C"/>
</dbReference>
<dbReference type="NCBIfam" id="TIGR00234">
    <property type="entry name" value="tyrS"/>
    <property type="match status" value="1"/>
</dbReference>
<dbReference type="InterPro" id="IPR002305">
    <property type="entry name" value="aa-tRNA-synth_Ic"/>
</dbReference>
<evidence type="ECO:0000313" key="12">
    <source>
        <dbReference type="EMBL" id="UWX06349.1"/>
    </source>
</evidence>
<keyword evidence="5 10" id="KW-0694">RNA-binding</keyword>
<reference evidence="12" key="1">
    <citation type="submission" date="2020-12" db="EMBL/GenBank/DDBJ databases">
        <title>Taurinivorans muris gen. nov., sp. nov., fundamental and realized metabolic niche of a ubiquitous sulfidogenic bacterium in the murine intestine.</title>
        <authorList>
            <person name="Ye H."/>
            <person name="Hanson B.T."/>
            <person name="Loy A."/>
        </authorList>
    </citation>
    <scope>NUCLEOTIDE SEQUENCE</scope>
    <source>
        <strain evidence="12">LT0009</strain>
    </source>
</reference>
<feature type="binding site" evidence="9">
    <location>
        <position position="233"/>
    </location>
    <ligand>
        <name>ATP</name>
        <dbReference type="ChEBI" id="CHEBI:30616"/>
    </ligand>
</feature>
<keyword evidence="13" id="KW-1185">Reference proteome</keyword>
<keyword evidence="2 9" id="KW-0436">Ligase</keyword>
<evidence type="ECO:0000256" key="6">
    <source>
        <dbReference type="ARBA" id="ARBA00022917"/>
    </source>
</evidence>
<keyword evidence="1 9" id="KW-0963">Cytoplasm</keyword>
<dbReference type="PRINTS" id="PR01040">
    <property type="entry name" value="TRNASYNTHTYR"/>
</dbReference>
<dbReference type="InterPro" id="IPR024108">
    <property type="entry name" value="Tyr-tRNA-ligase_bac_2"/>
</dbReference>
<evidence type="ECO:0000256" key="3">
    <source>
        <dbReference type="ARBA" id="ARBA00022741"/>
    </source>
</evidence>
<dbReference type="InterPro" id="IPR014729">
    <property type="entry name" value="Rossmann-like_a/b/a_fold"/>
</dbReference>
<evidence type="ECO:0000256" key="10">
    <source>
        <dbReference type="PROSITE-ProRule" id="PRU00182"/>
    </source>
</evidence>
<dbReference type="Gene3D" id="3.10.290.10">
    <property type="entry name" value="RNA-binding S4 domain"/>
    <property type="match status" value="1"/>
</dbReference>
<dbReference type="CDD" id="cd00165">
    <property type="entry name" value="S4"/>
    <property type="match status" value="1"/>
</dbReference>
<dbReference type="PROSITE" id="PS50889">
    <property type="entry name" value="S4"/>
    <property type="match status" value="1"/>
</dbReference>
<feature type="short sequence motif" description="'KMSKS' region" evidence="9">
    <location>
        <begin position="230"/>
        <end position="234"/>
    </location>
</feature>
<dbReference type="RefSeq" id="WP_334315954.1">
    <property type="nucleotide sequence ID" value="NZ_CP065938.1"/>
</dbReference>
<protein>
    <recommendedName>
        <fullName evidence="9">Tyrosine--tRNA ligase</fullName>
        <ecNumber evidence="9">6.1.1.1</ecNumber>
    </recommendedName>
    <alternativeName>
        <fullName evidence="9">Tyrosyl-tRNA synthetase</fullName>
        <shortName evidence="9">TyrRS</shortName>
    </alternativeName>
</protein>
<dbReference type="GO" id="GO:0004831">
    <property type="term" value="F:tyrosine-tRNA ligase activity"/>
    <property type="evidence" value="ECO:0007669"/>
    <property type="project" value="UniProtKB-EC"/>
</dbReference>
<dbReference type="Gene3D" id="3.40.50.620">
    <property type="entry name" value="HUPs"/>
    <property type="match status" value="1"/>
</dbReference>
<evidence type="ECO:0000256" key="8">
    <source>
        <dbReference type="ARBA" id="ARBA00048248"/>
    </source>
</evidence>
<comment type="subcellular location">
    <subcellularLocation>
        <location evidence="9">Cytoplasm</location>
    </subcellularLocation>
</comment>
<dbReference type="Pfam" id="PF22421">
    <property type="entry name" value="SYY_C-terminal"/>
    <property type="match status" value="1"/>
</dbReference>
<dbReference type="CDD" id="cd00805">
    <property type="entry name" value="TyrRS_core"/>
    <property type="match status" value="1"/>
</dbReference>
<comment type="catalytic activity">
    <reaction evidence="8 9">
        <text>tRNA(Tyr) + L-tyrosine + ATP = L-tyrosyl-tRNA(Tyr) + AMP + diphosphate + H(+)</text>
        <dbReference type="Rhea" id="RHEA:10220"/>
        <dbReference type="Rhea" id="RHEA-COMP:9706"/>
        <dbReference type="Rhea" id="RHEA-COMP:9707"/>
        <dbReference type="ChEBI" id="CHEBI:15378"/>
        <dbReference type="ChEBI" id="CHEBI:30616"/>
        <dbReference type="ChEBI" id="CHEBI:33019"/>
        <dbReference type="ChEBI" id="CHEBI:58315"/>
        <dbReference type="ChEBI" id="CHEBI:78442"/>
        <dbReference type="ChEBI" id="CHEBI:78536"/>
        <dbReference type="ChEBI" id="CHEBI:456215"/>
        <dbReference type="EC" id="6.1.1.1"/>
    </reaction>
</comment>
<keyword evidence="4 9" id="KW-0067">ATP-binding</keyword>
<dbReference type="HAMAP" id="MF_02007">
    <property type="entry name" value="Tyr_tRNA_synth_type2"/>
    <property type="match status" value="1"/>
</dbReference>
<evidence type="ECO:0000256" key="1">
    <source>
        <dbReference type="ARBA" id="ARBA00022490"/>
    </source>
</evidence>
<dbReference type="InterPro" id="IPR036986">
    <property type="entry name" value="S4_RNA-bd_sf"/>
</dbReference>
<comment type="subunit">
    <text evidence="9">Homodimer.</text>
</comment>
<dbReference type="PANTHER" id="PTHR11766:SF1">
    <property type="entry name" value="TYROSINE--TRNA LIGASE"/>
    <property type="match status" value="1"/>
</dbReference>
<evidence type="ECO:0000256" key="7">
    <source>
        <dbReference type="ARBA" id="ARBA00023146"/>
    </source>
</evidence>
<evidence type="ECO:0000259" key="11">
    <source>
        <dbReference type="Pfam" id="PF22421"/>
    </source>
</evidence>
<name>A0ABY5Y2C5_9BACT</name>
<dbReference type="InterPro" id="IPR001412">
    <property type="entry name" value="aa-tRNA-synth_I_CS"/>
</dbReference>
<dbReference type="Pfam" id="PF00579">
    <property type="entry name" value="tRNA-synt_1b"/>
    <property type="match status" value="1"/>
</dbReference>
<evidence type="ECO:0000313" key="13">
    <source>
        <dbReference type="Proteomes" id="UP001058120"/>
    </source>
</evidence>
<dbReference type="InterPro" id="IPR002307">
    <property type="entry name" value="Tyr-tRNA-ligase"/>
</dbReference>
<dbReference type="InterPro" id="IPR024088">
    <property type="entry name" value="Tyr-tRNA-ligase_bac-type"/>
</dbReference>
<accession>A0ABY5Y2C5</accession>
<comment type="function">
    <text evidence="9">Catalyzes the attachment of tyrosine to tRNA(Tyr) in a two-step reaction: tyrosine is first activated by ATP to form Tyr-AMP and then transferred to the acceptor end of tRNA(Tyr).</text>
</comment>
<keyword evidence="7 9" id="KW-0030">Aminoacyl-tRNA synthetase</keyword>
<sequence length="402" mass="45480">MSSTFKSVDEQIKIIRRGIVDLISEEDLRKKLARNKPLNIKVGFDPTAPDLHLGHTVVIHKMRHFQELGHNVTFLIGDFTGRIGDPSGRSETRPPLTEEQVIANANTYKEQIFKILDPEKTTVAFNSKWLNALTPSEFLRLMSSCTVARMLERDDFSKRYKEERPISIHEFFYPLAQAYDSVAMQTDVEMGGTDQTFNLLMGRTLQSHYGQEPQCIITVPLLEGLDGIRKMSKSYGNYIGIAEEAKDQFGKAMSISDELMWRYYELLSSKSMEEIEQMKQDVEKGTRHPKTVKEELAFEIVERYHGKDKAEEARQGFNSVFAKGGVPDDAPKYECLEGDESMPVNFLAASGLIKSKSEAKRLVSSNALSVNDEKYTDPYASLAKGEYTIKCGKKGFLLLTVK</sequence>
<dbReference type="Gene3D" id="1.10.240.10">
    <property type="entry name" value="Tyrosyl-Transfer RNA Synthetase"/>
    <property type="match status" value="1"/>
</dbReference>
<feature type="domain" description="Tyrosine--tRNA ligase SYY-like C-terminal" evidence="11">
    <location>
        <begin position="328"/>
        <end position="398"/>
    </location>
</feature>
<proteinExistence type="inferred from homology"/>
<keyword evidence="3 9" id="KW-0547">Nucleotide-binding</keyword>